<proteinExistence type="predicted"/>
<evidence type="ECO:0000313" key="1">
    <source>
        <dbReference type="EMBL" id="CAE6929437.1"/>
    </source>
</evidence>
<organism evidence="1 2">
    <name type="scientific">Symbiodinium natans</name>
    <dbReference type="NCBI Taxonomy" id="878477"/>
    <lineage>
        <taxon>Eukaryota</taxon>
        <taxon>Sar</taxon>
        <taxon>Alveolata</taxon>
        <taxon>Dinophyceae</taxon>
        <taxon>Suessiales</taxon>
        <taxon>Symbiodiniaceae</taxon>
        <taxon>Symbiodinium</taxon>
    </lineage>
</organism>
<comment type="caution">
    <text evidence="1">The sequence shown here is derived from an EMBL/GenBank/DDBJ whole genome shotgun (WGS) entry which is preliminary data.</text>
</comment>
<dbReference type="EMBL" id="CAJNDS010000038">
    <property type="protein sequence ID" value="CAE6929437.1"/>
    <property type="molecule type" value="Genomic_DNA"/>
</dbReference>
<gene>
    <name evidence="1" type="primary">Xpo1</name>
    <name evidence="1" type="ORF">SNAT2548_LOCUS788</name>
</gene>
<dbReference type="AlphaFoldDB" id="A0A812GV92"/>
<sequence>MDLPRNRAYVLLREQTDPGRLYGFQVSVRPSSLVAGEWYVWTQTERSPRLLEGSRASFNPDHNQEPWQLSAEELQVNISLSDRRPFLLTAATSAVEIRFVSPRSGRTSLRVVAPSGYVWGPPVAAALSRSCWAAAVPGWPCVANVVTWHAVDLSYLESYPLHLEVQLPSRMPNLGSNAFFVELGALSSSPEDRWAGAAVSNDQTGEPFLILAISEVSVACDSVLQK</sequence>
<keyword evidence="2" id="KW-1185">Reference proteome</keyword>
<protein>
    <submittedName>
        <fullName evidence="1">Xpo1 protein</fullName>
    </submittedName>
</protein>
<name>A0A812GV92_9DINO</name>
<dbReference type="Proteomes" id="UP000604046">
    <property type="component" value="Unassembled WGS sequence"/>
</dbReference>
<accession>A0A812GV92</accession>
<reference evidence="1" key="1">
    <citation type="submission" date="2021-02" db="EMBL/GenBank/DDBJ databases">
        <authorList>
            <person name="Dougan E. K."/>
            <person name="Rhodes N."/>
            <person name="Thang M."/>
            <person name="Chan C."/>
        </authorList>
    </citation>
    <scope>NUCLEOTIDE SEQUENCE</scope>
</reference>
<evidence type="ECO:0000313" key="2">
    <source>
        <dbReference type="Proteomes" id="UP000604046"/>
    </source>
</evidence>